<keyword evidence="6 10" id="KW-0472">Membrane</keyword>
<dbReference type="InterPro" id="IPR017978">
    <property type="entry name" value="GPCR_3_C"/>
</dbReference>
<keyword evidence="13" id="KW-1185">Reference proteome</keyword>
<dbReference type="PRINTS" id="PR00248">
    <property type="entry name" value="GPCRMGR"/>
</dbReference>
<keyword evidence="3 10" id="KW-0812">Transmembrane</keyword>
<comment type="subcellular location">
    <subcellularLocation>
        <location evidence="1">Cell membrane</location>
        <topology evidence="1">Multi-pass membrane protein</topology>
    </subcellularLocation>
</comment>
<reference evidence="12" key="2">
    <citation type="submission" date="2025-09" db="UniProtKB">
        <authorList>
            <consortium name="Ensembl"/>
        </authorList>
    </citation>
    <scope>IDENTIFICATION</scope>
</reference>
<dbReference type="OMA" id="NITWVES"/>
<dbReference type="InterPro" id="IPR001828">
    <property type="entry name" value="ANF_lig-bd_rcpt"/>
</dbReference>
<keyword evidence="7" id="KW-0675">Receptor</keyword>
<dbReference type="InterPro" id="IPR000337">
    <property type="entry name" value="GPCR_3"/>
</dbReference>
<dbReference type="PROSITE" id="PS00981">
    <property type="entry name" value="G_PROTEIN_RECEP_F3_3"/>
    <property type="match status" value="1"/>
</dbReference>
<keyword evidence="4 10" id="KW-1133">Transmembrane helix</keyword>
<dbReference type="Pfam" id="PF00003">
    <property type="entry name" value="7tm_3"/>
    <property type="match status" value="1"/>
</dbReference>
<feature type="transmembrane region" description="Helical" evidence="10">
    <location>
        <begin position="687"/>
        <end position="706"/>
    </location>
</feature>
<dbReference type="GO" id="GO:0004930">
    <property type="term" value="F:G protein-coupled receptor activity"/>
    <property type="evidence" value="ECO:0007669"/>
    <property type="project" value="UniProtKB-KW"/>
</dbReference>
<proteinExistence type="predicted"/>
<name>A0A8C4ZN80_GADMO</name>
<dbReference type="SUPFAM" id="SSF53822">
    <property type="entry name" value="Periplasmic binding protein-like I"/>
    <property type="match status" value="1"/>
</dbReference>
<dbReference type="InterPro" id="IPR000068">
    <property type="entry name" value="GPCR_3_Ca_sens_rcpt-rel"/>
</dbReference>
<dbReference type="GO" id="GO:0005886">
    <property type="term" value="C:plasma membrane"/>
    <property type="evidence" value="ECO:0007669"/>
    <property type="project" value="UniProtKB-SubCell"/>
</dbReference>
<evidence type="ECO:0000256" key="1">
    <source>
        <dbReference type="ARBA" id="ARBA00004651"/>
    </source>
</evidence>
<dbReference type="GeneTree" id="ENSGT01150000286997"/>
<dbReference type="Ensembl" id="ENSGMOT00000016122.2">
    <property type="protein sequence ID" value="ENSGMOP00000015720.2"/>
    <property type="gene ID" value="ENSGMOG00000014533.2"/>
</dbReference>
<dbReference type="Proteomes" id="UP000694546">
    <property type="component" value="Chromosome 16"/>
</dbReference>
<dbReference type="Pfam" id="PF01094">
    <property type="entry name" value="ANF_receptor"/>
    <property type="match status" value="2"/>
</dbReference>
<evidence type="ECO:0000313" key="13">
    <source>
        <dbReference type="Proteomes" id="UP000694546"/>
    </source>
</evidence>
<protein>
    <submittedName>
        <fullName evidence="12">Olfactory receptor C family, w1</fullName>
    </submittedName>
</protein>
<dbReference type="InterPro" id="IPR017979">
    <property type="entry name" value="GPCR_3_CS"/>
</dbReference>
<evidence type="ECO:0000256" key="10">
    <source>
        <dbReference type="SAM" id="Phobius"/>
    </source>
</evidence>
<feature type="transmembrane region" description="Helical" evidence="10">
    <location>
        <begin position="643"/>
        <end position="667"/>
    </location>
</feature>
<evidence type="ECO:0000256" key="3">
    <source>
        <dbReference type="ARBA" id="ARBA00022692"/>
    </source>
</evidence>
<keyword evidence="9" id="KW-0807">Transducer</keyword>
<feature type="transmembrane region" description="Helical" evidence="10">
    <location>
        <begin position="731"/>
        <end position="755"/>
    </location>
</feature>
<dbReference type="InterPro" id="IPR004073">
    <property type="entry name" value="GPCR_3_vmron_rcpt_2"/>
</dbReference>
<keyword evidence="8" id="KW-0325">Glycoprotein</keyword>
<evidence type="ECO:0000256" key="4">
    <source>
        <dbReference type="ARBA" id="ARBA00022989"/>
    </source>
</evidence>
<dbReference type="KEGG" id="gmh:115560868"/>
<feature type="domain" description="G-protein coupled receptors family 3 profile" evidence="11">
    <location>
        <begin position="573"/>
        <end position="837"/>
    </location>
</feature>
<feature type="transmembrane region" description="Helical" evidence="10">
    <location>
        <begin position="611"/>
        <end position="631"/>
    </location>
</feature>
<evidence type="ECO:0000313" key="12">
    <source>
        <dbReference type="Ensembl" id="ENSGMOP00000015720.2"/>
    </source>
</evidence>
<dbReference type="Gene3D" id="3.40.50.2300">
    <property type="match status" value="3"/>
</dbReference>
<keyword evidence="5" id="KW-0297">G-protein coupled receptor</keyword>
<dbReference type="AlphaFoldDB" id="A0A8C4ZN80"/>
<evidence type="ECO:0000259" key="11">
    <source>
        <dbReference type="PROSITE" id="PS50259"/>
    </source>
</evidence>
<evidence type="ECO:0000256" key="6">
    <source>
        <dbReference type="ARBA" id="ARBA00023136"/>
    </source>
</evidence>
<organism evidence="12 13">
    <name type="scientific">Gadus morhua</name>
    <name type="common">Atlantic cod</name>
    <dbReference type="NCBI Taxonomy" id="8049"/>
    <lineage>
        <taxon>Eukaryota</taxon>
        <taxon>Metazoa</taxon>
        <taxon>Chordata</taxon>
        <taxon>Craniata</taxon>
        <taxon>Vertebrata</taxon>
        <taxon>Euteleostomi</taxon>
        <taxon>Actinopterygii</taxon>
        <taxon>Neopterygii</taxon>
        <taxon>Teleostei</taxon>
        <taxon>Neoteleostei</taxon>
        <taxon>Acanthomorphata</taxon>
        <taxon>Zeiogadaria</taxon>
        <taxon>Gadariae</taxon>
        <taxon>Gadiformes</taxon>
        <taxon>Gadoidei</taxon>
        <taxon>Gadidae</taxon>
        <taxon>Gadus</taxon>
    </lineage>
</organism>
<evidence type="ECO:0000256" key="9">
    <source>
        <dbReference type="ARBA" id="ARBA00023224"/>
    </source>
</evidence>
<dbReference type="PANTHER" id="PTHR24061">
    <property type="entry name" value="CALCIUM-SENSING RECEPTOR-RELATED"/>
    <property type="match status" value="1"/>
</dbReference>
<evidence type="ECO:0000256" key="7">
    <source>
        <dbReference type="ARBA" id="ARBA00023170"/>
    </source>
</evidence>
<evidence type="ECO:0000256" key="5">
    <source>
        <dbReference type="ARBA" id="ARBA00023040"/>
    </source>
</evidence>
<dbReference type="Gene3D" id="2.10.50.30">
    <property type="entry name" value="GPCR, family 3, nine cysteines domain"/>
    <property type="match status" value="1"/>
</dbReference>
<dbReference type="InterPro" id="IPR028082">
    <property type="entry name" value="Peripla_BP_I"/>
</dbReference>
<accession>A0A8C4ZN80</accession>
<dbReference type="PROSITE" id="PS50259">
    <property type="entry name" value="G_PROTEIN_RECEP_F3_4"/>
    <property type="match status" value="1"/>
</dbReference>
<sequence>MKPKASVNLPDYVHLHVLLWGILSVMFNQVETKAQQCKLIPGSMSLPVLQRNGDITLGGLFSLHDMVVEPNRLFTTMPPHPRFNFRTFRWMQTMIFAIEEINREGKLLPNVTLGYKIYDSCSTPYQALKAAMELMGTEQDSEVEMVDNHMCHGTVPVVIGDGGSTQSLVVARFLGAFNVPQVSYFSSCACLSNKMEYPAFLRTMPSDLFQVRASIWSDILTGHGWVVRQSLTMRDAMAAIVSRIRSSGALVVLVFAVEQDAAALFDEALRQGLSGIHWLASEAWSTASVLSTPKKYQHILQGTIGLALRRAQIPGLQDFLLRLHPSNSDASENPFLIPFWEEVFGCRLGERTLMENENYKPPCSGTEDLKSIKNIYNDVSQLRISYNVYKAVYAIAHAIKAMKSCNDGAGPFLLQACSEATNIQPWQLLHYLKEVEYTNQFGDETMFDQNGDPVAMYDLVNWQLGSNGEMQFITIGMFDGTAPAGRKKLQLQDNNILWNDNKTMVPQSECSSPCPSGTRKAIRPNFPVCCHDCVVCRAGEIKCLRCLPLFWSNVERTACFPKEVDFLSFSDTMGKTLTTVALLGSLCTCWVIFIFSCHISTPIVRANNSELSFLLLFSLNLCFLCSLTFIGRPSDWSCMLRHTAFGITFVLCISCVLGKTLVVLMAFKASLPGSNLMKWFGPVQQRAIITLSTLVQVIICIIWLTVAPPTPQKLMPRESAIVLLLCDEGSALGFALVLGYIGLLACLCLFLAFLARKLPDNFNEAKLITFSMLIFCAVWVAFIPAYISSPGKYSVAVEIFAILASSYGLLACIFAPKCYIILLRPEKNSRKHLMSKTNVQ</sequence>
<evidence type="ECO:0000256" key="8">
    <source>
        <dbReference type="ARBA" id="ARBA00023180"/>
    </source>
</evidence>
<keyword evidence="2" id="KW-1003">Cell membrane</keyword>
<feature type="transmembrane region" description="Helical" evidence="10">
    <location>
        <begin position="767"/>
        <end position="787"/>
    </location>
</feature>
<feature type="transmembrane region" description="Helical" evidence="10">
    <location>
        <begin position="577"/>
        <end position="599"/>
    </location>
</feature>
<reference evidence="12" key="1">
    <citation type="submission" date="2025-08" db="UniProtKB">
        <authorList>
            <consortium name="Ensembl"/>
        </authorList>
    </citation>
    <scope>IDENTIFICATION</scope>
</reference>
<dbReference type="InterPro" id="IPR038550">
    <property type="entry name" value="GPCR_3_9-Cys_sf"/>
</dbReference>
<dbReference type="PANTHER" id="PTHR24061:SF0">
    <property type="entry name" value="C-FAMILY ODORANT RECEPTOR OLFCT1"/>
    <property type="match status" value="1"/>
</dbReference>
<dbReference type="PRINTS" id="PR01535">
    <property type="entry name" value="VOMERONASL2R"/>
</dbReference>
<feature type="transmembrane region" description="Helical" evidence="10">
    <location>
        <begin position="799"/>
        <end position="822"/>
    </location>
</feature>
<dbReference type="CDD" id="cd15283">
    <property type="entry name" value="7tmC_V2R_pheromone"/>
    <property type="match status" value="1"/>
</dbReference>
<evidence type="ECO:0000256" key="2">
    <source>
        <dbReference type="ARBA" id="ARBA00022475"/>
    </source>
</evidence>